<keyword evidence="2" id="KW-1185">Reference proteome</keyword>
<gene>
    <name evidence="1" type="ORF">FLJC2902T_12970</name>
</gene>
<dbReference type="EMBL" id="AVGG01000005">
    <property type="protein sequence ID" value="ESU28706.1"/>
    <property type="molecule type" value="Genomic_DNA"/>
</dbReference>
<dbReference type="OrthoDB" id="667805at2"/>
<sequence length="127" mass="14234">MGTNKTTLDTLYLVKNSSKKVEIEIAIGDTGQTSLLNMTLDETKIVENHAGNLEKMPILENNLLNGKKLKIVATVTDTSRETNVTYLNIKISGGFLTRTYPLYKMVSEEGDSADYYCQIEFYNPSEK</sequence>
<reference evidence="1 2" key="1">
    <citation type="submission" date="2013-08" db="EMBL/GenBank/DDBJ databases">
        <title>Flavobacterium limnosediminis JC2902 genome sequencing.</title>
        <authorList>
            <person name="Lee K."/>
            <person name="Yi H."/>
            <person name="Park S."/>
            <person name="Chun J."/>
        </authorList>
    </citation>
    <scope>NUCLEOTIDE SEQUENCE [LARGE SCALE GENOMIC DNA]</scope>
    <source>
        <strain evidence="1 2">JC2902</strain>
    </source>
</reference>
<proteinExistence type="predicted"/>
<protein>
    <submittedName>
        <fullName evidence="1">Uncharacterized protein</fullName>
    </submittedName>
</protein>
<comment type="caution">
    <text evidence="1">The sequence shown here is derived from an EMBL/GenBank/DDBJ whole genome shotgun (WGS) entry which is preliminary data.</text>
</comment>
<dbReference type="eggNOG" id="ENOG5030Z6Z">
    <property type="taxonomic scope" value="Bacteria"/>
</dbReference>
<accession>V6SQ18</accession>
<dbReference type="Proteomes" id="UP000018004">
    <property type="component" value="Unassembled WGS sequence"/>
</dbReference>
<name>V6SQ18_9FLAO</name>
<dbReference type="PATRIC" id="fig|1341181.4.peg.1278"/>
<dbReference type="STRING" id="1341181.FLJC2902T_12970"/>
<organism evidence="1 2">
    <name type="scientific">Flavobacterium limnosediminis JC2902</name>
    <dbReference type="NCBI Taxonomy" id="1341181"/>
    <lineage>
        <taxon>Bacteria</taxon>
        <taxon>Pseudomonadati</taxon>
        <taxon>Bacteroidota</taxon>
        <taxon>Flavobacteriia</taxon>
        <taxon>Flavobacteriales</taxon>
        <taxon>Flavobacteriaceae</taxon>
        <taxon>Flavobacterium</taxon>
    </lineage>
</organism>
<dbReference type="AlphaFoldDB" id="V6SQ18"/>
<dbReference type="RefSeq" id="WP_023578942.1">
    <property type="nucleotide sequence ID" value="NZ_AVGG01000005.1"/>
</dbReference>
<evidence type="ECO:0000313" key="2">
    <source>
        <dbReference type="Proteomes" id="UP000018004"/>
    </source>
</evidence>
<evidence type="ECO:0000313" key="1">
    <source>
        <dbReference type="EMBL" id="ESU28706.1"/>
    </source>
</evidence>